<accession>A0AC61Y3X5</accession>
<sequence length="118" mass="13473">MATQPFSGNRKWGIFINENNNFELYTKAVDVAKVADFIKLNPFTSSDCDENTYYNIAEATWENMQEEIKDWIEGDENYENSGGQAVTKNPEVVKVDKNDLKHLLESENTITIQDLGCN</sequence>
<keyword evidence="2" id="KW-1185">Reference proteome</keyword>
<reference evidence="1" key="1">
    <citation type="submission" date="2019-09" db="EMBL/GenBank/DDBJ databases">
        <authorList>
            <person name="Rodrigo-Torres L."/>
            <person name="Arahal R. D."/>
            <person name="Lucena T."/>
        </authorList>
    </citation>
    <scope>NUCLEOTIDE SEQUENCE</scope>
    <source>
        <strain evidence="1">ISS653</strain>
    </source>
</reference>
<gene>
    <name evidence="1" type="ORF">FVB9532_00440</name>
</gene>
<name>A0AC61Y3X5_9FLAO</name>
<dbReference type="EMBL" id="CABVMM010000002">
    <property type="protein sequence ID" value="VVU99188.1"/>
    <property type="molecule type" value="Genomic_DNA"/>
</dbReference>
<comment type="caution">
    <text evidence="1">The sequence shown here is derived from an EMBL/GenBank/DDBJ whole genome shotgun (WGS) entry which is preliminary data.</text>
</comment>
<evidence type="ECO:0000313" key="1">
    <source>
        <dbReference type="EMBL" id="VVU99188.1"/>
    </source>
</evidence>
<organism evidence="1 2">
    <name type="scientific">Mesonia oceanica</name>
    <dbReference type="NCBI Taxonomy" id="2687242"/>
    <lineage>
        <taxon>Bacteria</taxon>
        <taxon>Pseudomonadati</taxon>
        <taxon>Bacteroidota</taxon>
        <taxon>Flavobacteriia</taxon>
        <taxon>Flavobacteriales</taxon>
        <taxon>Flavobacteriaceae</taxon>
        <taxon>Mesonia</taxon>
    </lineage>
</organism>
<protein>
    <submittedName>
        <fullName evidence="1">Uncharacterized protein</fullName>
    </submittedName>
</protein>
<dbReference type="Proteomes" id="UP000356253">
    <property type="component" value="Unassembled WGS sequence"/>
</dbReference>
<evidence type="ECO:0000313" key="2">
    <source>
        <dbReference type="Proteomes" id="UP000356253"/>
    </source>
</evidence>
<proteinExistence type="predicted"/>